<dbReference type="Proteomes" id="UP000237347">
    <property type="component" value="Unassembled WGS sequence"/>
</dbReference>
<keyword evidence="1" id="KW-1133">Transmembrane helix</keyword>
<evidence type="ECO:0000313" key="2">
    <source>
        <dbReference type="EMBL" id="KAK7831631.1"/>
    </source>
</evidence>
<reference evidence="2 3" key="1">
    <citation type="journal article" date="2018" name="Sci. Data">
        <title>The draft genome sequence of cork oak.</title>
        <authorList>
            <person name="Ramos A.M."/>
            <person name="Usie A."/>
            <person name="Barbosa P."/>
            <person name="Barros P.M."/>
            <person name="Capote T."/>
            <person name="Chaves I."/>
            <person name="Simoes F."/>
            <person name="Abreu I."/>
            <person name="Carrasquinho I."/>
            <person name="Faro C."/>
            <person name="Guimaraes J.B."/>
            <person name="Mendonca D."/>
            <person name="Nobrega F."/>
            <person name="Rodrigues L."/>
            <person name="Saibo N.J.M."/>
            <person name="Varela M.C."/>
            <person name="Egas C."/>
            <person name="Matos J."/>
            <person name="Miguel C.M."/>
            <person name="Oliveira M.M."/>
            <person name="Ricardo C.P."/>
            <person name="Goncalves S."/>
        </authorList>
    </citation>
    <scope>NUCLEOTIDE SEQUENCE [LARGE SCALE GENOMIC DNA]</scope>
    <source>
        <strain evidence="3">cv. HL8</strain>
    </source>
</reference>
<keyword evidence="1" id="KW-0812">Transmembrane</keyword>
<dbReference type="AlphaFoldDB" id="A0AAW0JZI1"/>
<protein>
    <submittedName>
        <fullName evidence="2">Uncharacterized protein</fullName>
    </submittedName>
</protein>
<evidence type="ECO:0000256" key="1">
    <source>
        <dbReference type="SAM" id="Phobius"/>
    </source>
</evidence>
<keyword evidence="1" id="KW-0472">Membrane</keyword>
<name>A0AAW0JZI1_QUESU</name>
<keyword evidence="3" id="KW-1185">Reference proteome</keyword>
<organism evidence="2 3">
    <name type="scientific">Quercus suber</name>
    <name type="common">Cork oak</name>
    <dbReference type="NCBI Taxonomy" id="58331"/>
    <lineage>
        <taxon>Eukaryota</taxon>
        <taxon>Viridiplantae</taxon>
        <taxon>Streptophyta</taxon>
        <taxon>Embryophyta</taxon>
        <taxon>Tracheophyta</taxon>
        <taxon>Spermatophyta</taxon>
        <taxon>Magnoliopsida</taxon>
        <taxon>eudicotyledons</taxon>
        <taxon>Gunneridae</taxon>
        <taxon>Pentapetalae</taxon>
        <taxon>rosids</taxon>
        <taxon>fabids</taxon>
        <taxon>Fagales</taxon>
        <taxon>Fagaceae</taxon>
        <taxon>Quercus</taxon>
    </lineage>
</organism>
<sequence length="64" mass="7441">MDCALADNQMNLDEFDTRFLGSLNYHIVVIIRIMTVSSTLVLCRGTKDIKPKIFTYSRFLRELI</sequence>
<evidence type="ECO:0000313" key="3">
    <source>
        <dbReference type="Proteomes" id="UP000237347"/>
    </source>
</evidence>
<comment type="caution">
    <text evidence="2">The sequence shown here is derived from an EMBL/GenBank/DDBJ whole genome shotgun (WGS) entry which is preliminary data.</text>
</comment>
<feature type="transmembrane region" description="Helical" evidence="1">
    <location>
        <begin position="23"/>
        <end position="43"/>
    </location>
</feature>
<dbReference type="EMBL" id="PKMF04000440">
    <property type="protein sequence ID" value="KAK7831631.1"/>
    <property type="molecule type" value="Genomic_DNA"/>
</dbReference>
<accession>A0AAW0JZI1</accession>
<proteinExistence type="predicted"/>
<gene>
    <name evidence="2" type="ORF">CFP56_027174</name>
</gene>